<dbReference type="GeneID" id="62680477"/>
<dbReference type="EMBL" id="MW145139">
    <property type="protein sequence ID" value="QPB11428.1"/>
    <property type="molecule type" value="Genomic_DNA"/>
</dbReference>
<name>A0A873WQQ6_9CAUD</name>
<keyword evidence="2" id="KW-1185">Reference proteome</keyword>
<accession>A0A873WQQ6</accession>
<proteinExistence type="predicted"/>
<dbReference type="RefSeq" id="YP_009997892.1">
    <property type="nucleotide sequence ID" value="NC_052979.1"/>
</dbReference>
<sequence length="161" mass="18118">MNVHKQLRKVYGENVCTACGKSWEDGDEVPVCDDEHPRVEHDHSIEAIKKHIGLTPGTVYHRNKAGETKAAEPEFSCWLMLSANGFAMVGYARNYSEALALAHRWAGNKVTEVRQWLDQKAPAEIEKPYLELSPYLVKSLDIAHGQTLLKIVSPVYFKKVA</sequence>
<protein>
    <submittedName>
        <fullName evidence="1">Uncharacterized protein</fullName>
    </submittedName>
</protein>
<evidence type="ECO:0000313" key="1">
    <source>
        <dbReference type="EMBL" id="QPB11428.1"/>
    </source>
</evidence>
<dbReference type="KEGG" id="vg:62680477"/>
<dbReference type="Proteomes" id="UP000663201">
    <property type="component" value="Segment"/>
</dbReference>
<reference evidence="1" key="1">
    <citation type="submission" date="2020-10" db="EMBL/GenBank/DDBJ databases">
        <authorList>
            <person name="Ben Porat S."/>
            <person name="Alkalay-Oren S."/>
            <person name="Coppenhagen-Glazer S."/>
            <person name="Hazan R."/>
        </authorList>
    </citation>
    <scope>NUCLEOTIDE SEQUENCE</scope>
</reference>
<organism evidence="1 2">
    <name type="scientific">Providencia phage Kokobel1</name>
    <dbReference type="NCBI Taxonomy" id="2783540"/>
    <lineage>
        <taxon>Viruses</taxon>
        <taxon>Duplodnaviria</taxon>
        <taxon>Heunggongvirae</taxon>
        <taxon>Uroviricota</taxon>
        <taxon>Caudoviricetes</taxon>
        <taxon>Casjensviridae</taxon>
        <taxon>Kokobelvirus</taxon>
        <taxon>Kokobelvirus kokobel1</taxon>
    </lineage>
</organism>
<evidence type="ECO:0000313" key="2">
    <source>
        <dbReference type="Proteomes" id="UP000663201"/>
    </source>
</evidence>